<dbReference type="EMBL" id="CAJVQB010043547">
    <property type="protein sequence ID" value="CAG8831246.1"/>
    <property type="molecule type" value="Genomic_DNA"/>
</dbReference>
<keyword evidence="2" id="KW-1185">Reference proteome</keyword>
<feature type="non-terminal residue" evidence="1">
    <location>
        <position position="87"/>
    </location>
</feature>
<reference evidence="1 2" key="1">
    <citation type="submission" date="2021-06" db="EMBL/GenBank/DDBJ databases">
        <authorList>
            <person name="Kallberg Y."/>
            <person name="Tangrot J."/>
            <person name="Rosling A."/>
        </authorList>
    </citation>
    <scope>NUCLEOTIDE SEQUENCE [LARGE SCALE GENOMIC DNA]</scope>
    <source>
        <strain evidence="1 2">120-4 pot B 10/14</strain>
    </source>
</reference>
<organism evidence="1 2">
    <name type="scientific">Gigaspora margarita</name>
    <dbReference type="NCBI Taxonomy" id="4874"/>
    <lineage>
        <taxon>Eukaryota</taxon>
        <taxon>Fungi</taxon>
        <taxon>Fungi incertae sedis</taxon>
        <taxon>Mucoromycota</taxon>
        <taxon>Glomeromycotina</taxon>
        <taxon>Glomeromycetes</taxon>
        <taxon>Diversisporales</taxon>
        <taxon>Gigasporaceae</taxon>
        <taxon>Gigaspora</taxon>
    </lineage>
</organism>
<accession>A0ABN7WIG7</accession>
<comment type="caution">
    <text evidence="1">The sequence shown here is derived from an EMBL/GenBank/DDBJ whole genome shotgun (WGS) entry which is preliminary data.</text>
</comment>
<dbReference type="Proteomes" id="UP000789901">
    <property type="component" value="Unassembled WGS sequence"/>
</dbReference>
<gene>
    <name evidence="1" type="ORF">GMARGA_LOCUS30605</name>
</gene>
<protein>
    <submittedName>
        <fullName evidence="1">20790_t:CDS:1</fullName>
    </submittedName>
</protein>
<proteinExistence type="predicted"/>
<evidence type="ECO:0000313" key="1">
    <source>
        <dbReference type="EMBL" id="CAG8831246.1"/>
    </source>
</evidence>
<name>A0ABN7WIG7_GIGMA</name>
<sequence>MTSGRSGKTKKRNLKCTELHTICEWVIAIWAKINTEINHYVFYKCSISNTMDSSEDSEIYYDEIFNNKTDEAKESNPNMNSGDLDKV</sequence>
<evidence type="ECO:0000313" key="2">
    <source>
        <dbReference type="Proteomes" id="UP000789901"/>
    </source>
</evidence>